<protein>
    <submittedName>
        <fullName evidence="3">NEK1 protein</fullName>
    </submittedName>
</protein>
<dbReference type="EMBL" id="CAJNDS010002505">
    <property type="protein sequence ID" value="CAE7502711.1"/>
    <property type="molecule type" value="Genomic_DNA"/>
</dbReference>
<comment type="caution">
    <text evidence="3">The sequence shown here is derived from an EMBL/GenBank/DDBJ whole genome shotgun (WGS) entry which is preliminary data.</text>
</comment>
<keyword evidence="4" id="KW-1185">Reference proteome</keyword>
<feature type="region of interest" description="Disordered" evidence="2">
    <location>
        <begin position="233"/>
        <end position="261"/>
    </location>
</feature>
<feature type="coiled-coil region" evidence="1">
    <location>
        <begin position="333"/>
        <end position="367"/>
    </location>
</feature>
<dbReference type="OrthoDB" id="441002at2759"/>
<accession>A0A812T3J8</accession>
<evidence type="ECO:0000313" key="3">
    <source>
        <dbReference type="EMBL" id="CAE7502711.1"/>
    </source>
</evidence>
<evidence type="ECO:0000256" key="2">
    <source>
        <dbReference type="SAM" id="MobiDB-lite"/>
    </source>
</evidence>
<dbReference type="Proteomes" id="UP000604046">
    <property type="component" value="Unassembled WGS sequence"/>
</dbReference>
<evidence type="ECO:0000313" key="4">
    <source>
        <dbReference type="Proteomes" id="UP000604046"/>
    </source>
</evidence>
<reference evidence="3" key="1">
    <citation type="submission" date="2021-02" db="EMBL/GenBank/DDBJ databases">
        <authorList>
            <person name="Dougan E. K."/>
            <person name="Rhodes N."/>
            <person name="Thang M."/>
            <person name="Chan C."/>
        </authorList>
    </citation>
    <scope>NUCLEOTIDE SEQUENCE</scope>
</reference>
<proteinExistence type="predicted"/>
<name>A0A812T3J8_9DINO</name>
<dbReference type="AlphaFoldDB" id="A0A812T3J8"/>
<sequence length="592" mass="63487">MDPPKDSATDLLDGDPRLQTIFERLSEKLMAPSREAPGEGGKELAEAKSAQRWAPACHCHMCSVRSEHELCWQHALVLHQVVDEAHGPCAAHAQANLEVFKSLEDYSLLAAIFDRSCLYARDDRLQAPAEQLKGRINALEEENRQLASCISQIRSSQRSILEGAATSLSANSVAGDSSLRGSDEKRSFLSAQERSEAASSNEVIVPAAPAAPPSVPAQLPRQVVIETPRVAMRESGPSGCVPTPGPKSSSPTQAPVPDASSLNASTVSCEATLVSDQAASTIQASPALSHAAAQAEAKASFLEAASKRGSGFAEVYNELLSCALQVFEARATAASMEKERNQASSEARELRACNARLEEAVSTLQDRNKELWQKEFQRWRSKPAFRHHQPERGNDGCIGPGRHTVWAAPLSPSPRPRSLQCPVTATSGVVPRMCPLPARSSSGLAANLPLAASHAVSHAPSVPPLTPLQSPRRAWPSAGHVTTSAVAASPMQQRLDLAARLPPKEQQTPAFQHGWRFFHQLSKDVKDTQVSSLDGSARQRASALMLQTNKGMPTEFRKNPAVCAVWREALLAGANSELMSSQSFSSSDSIES</sequence>
<evidence type="ECO:0000256" key="1">
    <source>
        <dbReference type="SAM" id="Coils"/>
    </source>
</evidence>
<keyword evidence="1" id="KW-0175">Coiled coil</keyword>
<gene>
    <name evidence="3" type="primary">NEK1</name>
    <name evidence="3" type="ORF">SNAT2548_LOCUS28157</name>
</gene>
<organism evidence="3 4">
    <name type="scientific">Symbiodinium natans</name>
    <dbReference type="NCBI Taxonomy" id="878477"/>
    <lineage>
        <taxon>Eukaryota</taxon>
        <taxon>Sar</taxon>
        <taxon>Alveolata</taxon>
        <taxon>Dinophyceae</taxon>
        <taxon>Suessiales</taxon>
        <taxon>Symbiodiniaceae</taxon>
        <taxon>Symbiodinium</taxon>
    </lineage>
</organism>